<keyword evidence="3" id="KW-1003">Cell membrane</keyword>
<dbReference type="InterPro" id="IPR036945">
    <property type="entry name" value="DAGK_sf"/>
</dbReference>
<feature type="transmembrane region" description="Helical" evidence="19">
    <location>
        <begin position="97"/>
        <end position="118"/>
    </location>
</feature>
<feature type="binding site" evidence="17">
    <location>
        <begin position="95"/>
        <end position="96"/>
    </location>
    <ligand>
        <name>ATP</name>
        <dbReference type="ChEBI" id="CHEBI:30616"/>
    </ligand>
</feature>
<evidence type="ECO:0000256" key="10">
    <source>
        <dbReference type="ARBA" id="ARBA00022989"/>
    </source>
</evidence>
<feature type="transmembrane region" description="Helical" evidence="19">
    <location>
        <begin position="56"/>
        <end position="76"/>
    </location>
</feature>
<keyword evidence="12 19" id="KW-0472">Membrane</keyword>
<comment type="caution">
    <text evidence="20">The sequence shown here is derived from an EMBL/GenBank/DDBJ whole genome shotgun (WGS) entry which is preliminary data.</text>
</comment>
<accession>A0A9X4ADQ7</accession>
<keyword evidence="5" id="KW-0808">Transferase</keyword>
<evidence type="ECO:0000256" key="19">
    <source>
        <dbReference type="SAM" id="Phobius"/>
    </source>
</evidence>
<evidence type="ECO:0000256" key="12">
    <source>
        <dbReference type="ARBA" id="ARBA00023136"/>
    </source>
</evidence>
<dbReference type="Proteomes" id="UP001145069">
    <property type="component" value="Unassembled WGS sequence"/>
</dbReference>
<evidence type="ECO:0000313" key="20">
    <source>
        <dbReference type="EMBL" id="MDC3415554.1"/>
    </source>
</evidence>
<feature type="binding site" evidence="16">
    <location>
        <position position="70"/>
    </location>
    <ligand>
        <name>substrate</name>
    </ligand>
</feature>
<evidence type="ECO:0000256" key="9">
    <source>
        <dbReference type="ARBA" id="ARBA00022840"/>
    </source>
</evidence>
<evidence type="ECO:0000256" key="14">
    <source>
        <dbReference type="ARBA" id="ARBA00023264"/>
    </source>
</evidence>
<dbReference type="EMBL" id="JAMQKC010000001">
    <property type="protein sequence ID" value="MDC3415554.1"/>
    <property type="molecule type" value="Genomic_DNA"/>
</dbReference>
<name>A0A9X4ADQ7_9BACI</name>
<comment type="similarity">
    <text evidence="2">Belongs to the bacterial diacylglycerol kinase family.</text>
</comment>
<evidence type="ECO:0000256" key="16">
    <source>
        <dbReference type="PIRSR" id="PIRSR600829-2"/>
    </source>
</evidence>
<dbReference type="GO" id="GO:0046872">
    <property type="term" value="F:metal ion binding"/>
    <property type="evidence" value="ECO:0007669"/>
    <property type="project" value="UniProtKB-KW"/>
</dbReference>
<evidence type="ECO:0000256" key="15">
    <source>
        <dbReference type="PIRSR" id="PIRSR600829-1"/>
    </source>
</evidence>
<feature type="binding site" evidence="18">
    <location>
        <position position="77"/>
    </location>
    <ligand>
        <name>a divalent metal cation</name>
        <dbReference type="ChEBI" id="CHEBI:60240"/>
    </ligand>
</feature>
<dbReference type="PANTHER" id="PTHR34299">
    <property type="entry name" value="DIACYLGLYCEROL KINASE"/>
    <property type="match status" value="1"/>
</dbReference>
<keyword evidence="13" id="KW-0594">Phospholipid biosynthesis</keyword>
<keyword evidence="18" id="KW-0460">Magnesium</keyword>
<evidence type="ECO:0000256" key="11">
    <source>
        <dbReference type="ARBA" id="ARBA00023098"/>
    </source>
</evidence>
<dbReference type="GO" id="GO:0005886">
    <property type="term" value="C:plasma membrane"/>
    <property type="evidence" value="ECO:0007669"/>
    <property type="project" value="UniProtKB-SubCell"/>
</dbReference>
<evidence type="ECO:0000256" key="4">
    <source>
        <dbReference type="ARBA" id="ARBA00022516"/>
    </source>
</evidence>
<evidence type="ECO:0000256" key="5">
    <source>
        <dbReference type="ARBA" id="ARBA00022679"/>
    </source>
</evidence>
<dbReference type="AlphaFoldDB" id="A0A9X4ADQ7"/>
<keyword evidence="10 19" id="KW-1133">Transmembrane helix</keyword>
<keyword evidence="9 17" id="KW-0067">ATP-binding</keyword>
<dbReference type="GO" id="GO:0005524">
    <property type="term" value="F:ATP binding"/>
    <property type="evidence" value="ECO:0007669"/>
    <property type="project" value="UniProtKB-KW"/>
</dbReference>
<organism evidence="20 21">
    <name type="scientific">Aquibacillus salsiterrae</name>
    <dbReference type="NCBI Taxonomy" id="2950439"/>
    <lineage>
        <taxon>Bacteria</taxon>
        <taxon>Bacillati</taxon>
        <taxon>Bacillota</taxon>
        <taxon>Bacilli</taxon>
        <taxon>Bacillales</taxon>
        <taxon>Bacillaceae</taxon>
        <taxon>Aquibacillus</taxon>
    </lineage>
</organism>
<dbReference type="Pfam" id="PF01219">
    <property type="entry name" value="DAGK_prokar"/>
    <property type="match status" value="1"/>
</dbReference>
<evidence type="ECO:0000256" key="6">
    <source>
        <dbReference type="ARBA" id="ARBA00022692"/>
    </source>
</evidence>
<evidence type="ECO:0000256" key="3">
    <source>
        <dbReference type="ARBA" id="ARBA00022475"/>
    </source>
</evidence>
<dbReference type="InterPro" id="IPR000829">
    <property type="entry name" value="DAGK"/>
</dbReference>
<keyword evidence="4" id="KW-0444">Lipid biosynthesis</keyword>
<comment type="subcellular location">
    <subcellularLocation>
        <location evidence="1">Cell membrane</location>
        <topology evidence="1">Multi-pass membrane protein</topology>
    </subcellularLocation>
</comment>
<dbReference type="Gene3D" id="1.10.287.3610">
    <property type="match status" value="1"/>
</dbReference>
<gene>
    <name evidence="20" type="ORF">NC799_01345</name>
</gene>
<dbReference type="InterPro" id="IPR033717">
    <property type="entry name" value="UDPK"/>
</dbReference>
<evidence type="ECO:0000256" key="7">
    <source>
        <dbReference type="ARBA" id="ARBA00022741"/>
    </source>
</evidence>
<evidence type="ECO:0000256" key="8">
    <source>
        <dbReference type="ARBA" id="ARBA00022777"/>
    </source>
</evidence>
<feature type="transmembrane region" description="Helical" evidence="19">
    <location>
        <begin position="30"/>
        <end position="50"/>
    </location>
</feature>
<dbReference type="CDD" id="cd14265">
    <property type="entry name" value="UDPK_IM_like"/>
    <property type="match status" value="1"/>
</dbReference>
<feature type="binding site" evidence="18">
    <location>
        <position position="29"/>
    </location>
    <ligand>
        <name>a divalent metal cation</name>
        <dbReference type="ChEBI" id="CHEBI:60240"/>
    </ligand>
</feature>
<keyword evidence="18" id="KW-0479">Metal-binding</keyword>
<feature type="binding site" evidence="17">
    <location>
        <position position="77"/>
    </location>
    <ligand>
        <name>ATP</name>
        <dbReference type="ChEBI" id="CHEBI:30616"/>
    </ligand>
</feature>
<evidence type="ECO:0000256" key="13">
    <source>
        <dbReference type="ARBA" id="ARBA00023209"/>
    </source>
</evidence>
<keyword evidence="21" id="KW-1185">Reference proteome</keyword>
<dbReference type="GO" id="GO:0016301">
    <property type="term" value="F:kinase activity"/>
    <property type="evidence" value="ECO:0007669"/>
    <property type="project" value="UniProtKB-KW"/>
</dbReference>
<keyword evidence="8 20" id="KW-0418">Kinase</keyword>
<protein>
    <submittedName>
        <fullName evidence="20">Diacylglycerol kinase family protein</fullName>
    </submittedName>
</protein>
<proteinExistence type="inferred from homology"/>
<dbReference type="GO" id="GO:0008654">
    <property type="term" value="P:phospholipid biosynthetic process"/>
    <property type="evidence" value="ECO:0007669"/>
    <property type="project" value="UniProtKB-KW"/>
</dbReference>
<feature type="active site" description="Proton acceptor" evidence="15">
    <location>
        <position position="70"/>
    </location>
</feature>
<evidence type="ECO:0000313" key="21">
    <source>
        <dbReference type="Proteomes" id="UP001145069"/>
    </source>
</evidence>
<sequence length="125" mass="14084">MSSDCRENKKKQIGWKHAFRGMVHAVRSEINLRIEILVAICVIVLGFLLRVSLLEWAILMLTIGFVLTIELINTTIERIMDFYSPQRHSIVGLIKDIAAGAVLCSAFFSIIIGCIIFLPKIIDLL</sequence>
<dbReference type="PANTHER" id="PTHR34299:SF1">
    <property type="entry name" value="DIACYLGLYCEROL KINASE"/>
    <property type="match status" value="1"/>
</dbReference>
<reference evidence="20" key="1">
    <citation type="submission" date="2022-06" db="EMBL/GenBank/DDBJ databases">
        <title>Aquibacillus sp. a new bacterium isolated from soil saline samples.</title>
        <authorList>
            <person name="Galisteo C."/>
            <person name="De La Haba R."/>
            <person name="Sanchez-Porro C."/>
            <person name="Ventosa A."/>
        </authorList>
    </citation>
    <scope>NUCLEOTIDE SEQUENCE</scope>
    <source>
        <strain evidence="20">3ASR75-54</strain>
    </source>
</reference>
<evidence type="ECO:0000256" key="1">
    <source>
        <dbReference type="ARBA" id="ARBA00004651"/>
    </source>
</evidence>
<keyword evidence="7 17" id="KW-0547">Nucleotide-binding</keyword>
<comment type="cofactor">
    <cofactor evidence="18">
        <name>Mg(2+)</name>
        <dbReference type="ChEBI" id="CHEBI:18420"/>
    </cofactor>
    <text evidence="18">Mn(2+), Zn(2+), Cd(2+) and Co(2+) support activity to lesser extents.</text>
</comment>
<evidence type="ECO:0000256" key="17">
    <source>
        <dbReference type="PIRSR" id="PIRSR600829-3"/>
    </source>
</evidence>
<evidence type="ECO:0000256" key="2">
    <source>
        <dbReference type="ARBA" id="ARBA00005967"/>
    </source>
</evidence>
<keyword evidence="14" id="KW-1208">Phospholipid metabolism</keyword>
<feature type="binding site" evidence="17">
    <location>
        <position position="29"/>
    </location>
    <ligand>
        <name>ATP</name>
        <dbReference type="ChEBI" id="CHEBI:30616"/>
    </ligand>
</feature>
<keyword evidence="6 19" id="KW-0812">Transmembrane</keyword>
<evidence type="ECO:0000256" key="18">
    <source>
        <dbReference type="PIRSR" id="PIRSR600829-4"/>
    </source>
</evidence>
<keyword evidence="11" id="KW-0443">Lipid metabolism</keyword>
<dbReference type="RefSeq" id="WP_272444512.1">
    <property type="nucleotide sequence ID" value="NZ_JAMQKC010000001.1"/>
</dbReference>